<organism evidence="1 2">
    <name type="scientific">Solitalea koreensis</name>
    <dbReference type="NCBI Taxonomy" id="543615"/>
    <lineage>
        <taxon>Bacteria</taxon>
        <taxon>Pseudomonadati</taxon>
        <taxon>Bacteroidota</taxon>
        <taxon>Sphingobacteriia</taxon>
        <taxon>Sphingobacteriales</taxon>
        <taxon>Sphingobacteriaceae</taxon>
        <taxon>Solitalea</taxon>
    </lineage>
</organism>
<reference evidence="1 2" key="1">
    <citation type="submission" date="2017-05" db="EMBL/GenBank/DDBJ databases">
        <authorList>
            <person name="Varghese N."/>
            <person name="Submissions S."/>
        </authorList>
    </citation>
    <scope>NUCLEOTIDE SEQUENCE [LARGE SCALE GENOMIC DNA]</scope>
    <source>
        <strain evidence="1 2">DSM 21342</strain>
    </source>
</reference>
<protein>
    <recommendedName>
        <fullName evidence="3">DUF1569 domain-containing protein</fullName>
    </recommendedName>
</protein>
<sequence length="149" mass="16956">MKSLFKQTDNKELIDRINQLTGTSNSQWGKMNVSQMIAHVQVPMKVAIGEVKLKRGILGILFGGIVKKQLTGPEPFKKKLPTDKRFIVKAQPNFEEEKQKLISLVQSFGKSGETGLTKALHPFFGKLTSQEWDTLMWKHLDHHLRQFGV</sequence>
<accession>A0A521BL44</accession>
<gene>
    <name evidence="1" type="ORF">SAMN06265350_102293</name>
</gene>
<dbReference type="EMBL" id="FXSZ01000002">
    <property type="protein sequence ID" value="SMO47878.1"/>
    <property type="molecule type" value="Genomic_DNA"/>
</dbReference>
<dbReference type="InterPro" id="IPR034660">
    <property type="entry name" value="DinB/YfiT-like"/>
</dbReference>
<dbReference type="AlphaFoldDB" id="A0A521BL44"/>
<dbReference type="OrthoDB" id="2599194at2"/>
<dbReference type="Gene3D" id="1.20.120.450">
    <property type="entry name" value="dinb family like domain"/>
    <property type="match status" value="1"/>
</dbReference>
<dbReference type="RefSeq" id="WP_142601856.1">
    <property type="nucleotide sequence ID" value="NZ_FXSZ01000002.1"/>
</dbReference>
<evidence type="ECO:0008006" key="3">
    <source>
        <dbReference type="Google" id="ProtNLM"/>
    </source>
</evidence>
<evidence type="ECO:0000313" key="1">
    <source>
        <dbReference type="EMBL" id="SMO47878.1"/>
    </source>
</evidence>
<keyword evidence="2" id="KW-1185">Reference proteome</keyword>
<evidence type="ECO:0000313" key="2">
    <source>
        <dbReference type="Proteomes" id="UP000315971"/>
    </source>
</evidence>
<dbReference type="Pfam" id="PF07606">
    <property type="entry name" value="DUF1569"/>
    <property type="match status" value="1"/>
</dbReference>
<proteinExistence type="predicted"/>
<dbReference type="InterPro" id="IPR011463">
    <property type="entry name" value="DUF1569"/>
</dbReference>
<dbReference type="Proteomes" id="UP000315971">
    <property type="component" value="Unassembled WGS sequence"/>
</dbReference>
<name>A0A521BL44_9SPHI</name>